<proteinExistence type="predicted"/>
<organism evidence="1 2">
    <name type="scientific">Haemophilus pittmaniae</name>
    <dbReference type="NCBI Taxonomy" id="249188"/>
    <lineage>
        <taxon>Bacteria</taxon>
        <taxon>Pseudomonadati</taxon>
        <taxon>Pseudomonadota</taxon>
        <taxon>Gammaproteobacteria</taxon>
        <taxon>Pasteurellales</taxon>
        <taxon>Pasteurellaceae</taxon>
        <taxon>Haemophilus</taxon>
    </lineage>
</organism>
<reference evidence="1 2" key="1">
    <citation type="submission" date="2018-06" db="EMBL/GenBank/DDBJ databases">
        <authorList>
            <consortium name="Pathogen Informatics"/>
            <person name="Doyle S."/>
        </authorList>
    </citation>
    <scope>NUCLEOTIDE SEQUENCE [LARGE SCALE GENOMIC DNA]</scope>
    <source>
        <strain evidence="1 2">NCTC13335</strain>
    </source>
</reference>
<dbReference type="Proteomes" id="UP000255264">
    <property type="component" value="Unassembled WGS sequence"/>
</dbReference>
<name>A0A377J0E0_9PAST</name>
<evidence type="ECO:0000313" key="1">
    <source>
        <dbReference type="EMBL" id="STO93330.1"/>
    </source>
</evidence>
<accession>A0A377J0E0</accession>
<dbReference type="RefSeq" id="WP_011271859.1">
    <property type="nucleotide sequence ID" value="NZ_UGHS01000004.1"/>
</dbReference>
<gene>
    <name evidence="1" type="ORF">NCTC13335_01199</name>
</gene>
<dbReference type="AlphaFoldDB" id="A0A377J0E0"/>
<dbReference type="EMBL" id="UGHS01000004">
    <property type="protein sequence ID" value="STO93330.1"/>
    <property type="molecule type" value="Genomic_DNA"/>
</dbReference>
<dbReference type="OrthoDB" id="9934401at2"/>
<sequence>MAKTAVHLSKTALQYVTDRTPQGEQKGLSAHINNAFEQLAHLTRAEKPELSKSEWVELYNVYAGSDLTRLVMPFDLADDLRTHYGTLPQDLTALYNKLAGMTQAQQFAVLDAVRVYWASGEDGN</sequence>
<keyword evidence="2" id="KW-1185">Reference proteome</keyword>
<evidence type="ECO:0000313" key="2">
    <source>
        <dbReference type="Proteomes" id="UP000255264"/>
    </source>
</evidence>
<protein>
    <submittedName>
        <fullName evidence="1">Uncharacterized protein</fullName>
    </submittedName>
</protein>